<accession>A0ABP8REG2</accession>
<reference evidence="2" key="1">
    <citation type="journal article" date="2019" name="Int. J. Syst. Evol. Microbiol.">
        <title>The Global Catalogue of Microorganisms (GCM) 10K type strain sequencing project: providing services to taxonomists for standard genome sequencing and annotation.</title>
        <authorList>
            <consortium name="The Broad Institute Genomics Platform"/>
            <consortium name="The Broad Institute Genome Sequencing Center for Infectious Disease"/>
            <person name="Wu L."/>
            <person name="Ma J."/>
        </authorList>
    </citation>
    <scope>NUCLEOTIDE SEQUENCE [LARGE SCALE GENOMIC DNA]</scope>
    <source>
        <strain evidence="2">JCM 17906</strain>
    </source>
</reference>
<dbReference type="Proteomes" id="UP001501598">
    <property type="component" value="Unassembled WGS sequence"/>
</dbReference>
<sequence>MSAPAPTARPAPSEALSDVGMLVSTTGDPAADRRLAEVVRLLVDGLTGVQAAGAACGLDRCRVAVVCVAVAGGAIAPGLAEQVARLAPGTMVFLVAVGAWPAEVGTADRVLRPVLARLGAWCPAPTLHLDVPAPRAIADYARYWRPVAGGVLRA</sequence>
<dbReference type="EMBL" id="BAABGT010000005">
    <property type="protein sequence ID" value="GAA4536687.1"/>
    <property type="molecule type" value="Genomic_DNA"/>
</dbReference>
<dbReference type="RefSeq" id="WP_345412059.1">
    <property type="nucleotide sequence ID" value="NZ_BAABGT010000005.1"/>
</dbReference>
<comment type="caution">
    <text evidence="1">The sequence shown here is derived from an EMBL/GenBank/DDBJ whole genome shotgun (WGS) entry which is preliminary data.</text>
</comment>
<evidence type="ECO:0000313" key="1">
    <source>
        <dbReference type="EMBL" id="GAA4536687.1"/>
    </source>
</evidence>
<proteinExistence type="predicted"/>
<name>A0ABP8REG2_9PSEU</name>
<evidence type="ECO:0000313" key="2">
    <source>
        <dbReference type="Proteomes" id="UP001501598"/>
    </source>
</evidence>
<organism evidence="1 2">
    <name type="scientific">Pseudonocardia xishanensis</name>
    <dbReference type="NCBI Taxonomy" id="630995"/>
    <lineage>
        <taxon>Bacteria</taxon>
        <taxon>Bacillati</taxon>
        <taxon>Actinomycetota</taxon>
        <taxon>Actinomycetes</taxon>
        <taxon>Pseudonocardiales</taxon>
        <taxon>Pseudonocardiaceae</taxon>
        <taxon>Pseudonocardia</taxon>
    </lineage>
</organism>
<gene>
    <name evidence="1" type="ORF">GCM10023175_03950</name>
</gene>
<keyword evidence="2" id="KW-1185">Reference proteome</keyword>
<protein>
    <submittedName>
        <fullName evidence="1">Uncharacterized protein</fullName>
    </submittedName>
</protein>